<evidence type="ECO:0000256" key="1">
    <source>
        <dbReference type="SAM" id="Phobius"/>
    </source>
</evidence>
<feature type="domain" description="AAA+ ATPase" evidence="2">
    <location>
        <begin position="81"/>
        <end position="272"/>
    </location>
</feature>
<sequence>MTEAVPTLDHWRPVLPTVARPGALVGTEGPGRSGAGGIAVGPDGLRTAGPAADGPAHTVLTDPVRVGHGRALAELVGRAARGRHTLLVGDEGVGKTRLLQELAAVVAGRRVVLDPADQRATRRRTVQLPQSPDRAFTLVFVPEAGPPSRLVAALVDAFHALGVLALPGVPVAMRAGACAELSAAEVRKLLRTVDERQAALVESLADLAGGGRAPRLLLALDGLDRASPTQGLFFRELQRRATVVGAVRTVPQGRSLRTFFATFGQVPVAPLDEAHAGALFEYVRARYDVAAADPAHYRREVLRRAEGNPAVLRAMMHDGAQSRLVTPQDVRDLQARDDAPFFNLGLVYVFGLIGLGALRVLMIGVRDTDLYIVLTLATVLGYLVFRVFRTFFMFQPRPDSK</sequence>
<keyword evidence="4" id="KW-1185">Reference proteome</keyword>
<feature type="transmembrane region" description="Helical" evidence="1">
    <location>
        <begin position="341"/>
        <end position="364"/>
    </location>
</feature>
<feature type="transmembrane region" description="Helical" evidence="1">
    <location>
        <begin position="370"/>
        <end position="388"/>
    </location>
</feature>
<keyword evidence="1" id="KW-0472">Membrane</keyword>
<organism evidence="3 4">
    <name type="scientific">Rubrivirga marina</name>
    <dbReference type="NCBI Taxonomy" id="1196024"/>
    <lineage>
        <taxon>Bacteria</taxon>
        <taxon>Pseudomonadati</taxon>
        <taxon>Rhodothermota</taxon>
        <taxon>Rhodothermia</taxon>
        <taxon>Rhodothermales</taxon>
        <taxon>Rubricoccaceae</taxon>
        <taxon>Rubrivirga</taxon>
    </lineage>
</organism>
<keyword evidence="1" id="KW-0812">Transmembrane</keyword>
<gene>
    <name evidence="3" type="ORF">BSZ37_21050</name>
</gene>
<dbReference type="Pfam" id="PF13191">
    <property type="entry name" value="AAA_16"/>
    <property type="match status" value="1"/>
</dbReference>
<comment type="caution">
    <text evidence="3">The sequence shown here is derived from an EMBL/GenBank/DDBJ whole genome shotgun (WGS) entry which is preliminary data.</text>
</comment>
<dbReference type="SMART" id="SM00382">
    <property type="entry name" value="AAA"/>
    <property type="match status" value="1"/>
</dbReference>
<accession>A0A271ITV4</accession>
<dbReference type="RefSeq" id="WP_095512632.1">
    <property type="nucleotide sequence ID" value="NZ_MQWD01000010.1"/>
</dbReference>
<protein>
    <recommendedName>
        <fullName evidence="2">AAA+ ATPase domain-containing protein</fullName>
    </recommendedName>
</protein>
<dbReference type="Gene3D" id="3.40.50.300">
    <property type="entry name" value="P-loop containing nucleotide triphosphate hydrolases"/>
    <property type="match status" value="1"/>
</dbReference>
<dbReference type="EMBL" id="MQWD01000010">
    <property type="protein sequence ID" value="PAP74155.1"/>
    <property type="molecule type" value="Genomic_DNA"/>
</dbReference>
<reference evidence="3 4" key="1">
    <citation type="submission" date="2016-11" db="EMBL/GenBank/DDBJ databases">
        <title>Study of marine rhodopsin-containing bacteria.</title>
        <authorList>
            <person name="Yoshizawa S."/>
            <person name="Kumagai Y."/>
            <person name="Kogure K."/>
        </authorList>
    </citation>
    <scope>NUCLEOTIDE SEQUENCE [LARGE SCALE GENOMIC DNA]</scope>
    <source>
        <strain evidence="3 4">SAORIC-28</strain>
    </source>
</reference>
<proteinExistence type="predicted"/>
<dbReference type="InterPro" id="IPR041664">
    <property type="entry name" value="AAA_16"/>
</dbReference>
<evidence type="ECO:0000259" key="2">
    <source>
        <dbReference type="SMART" id="SM00382"/>
    </source>
</evidence>
<dbReference type="Proteomes" id="UP000216339">
    <property type="component" value="Unassembled WGS sequence"/>
</dbReference>
<dbReference type="InterPro" id="IPR003593">
    <property type="entry name" value="AAA+_ATPase"/>
</dbReference>
<evidence type="ECO:0000313" key="4">
    <source>
        <dbReference type="Proteomes" id="UP000216339"/>
    </source>
</evidence>
<dbReference type="SUPFAM" id="SSF52540">
    <property type="entry name" value="P-loop containing nucleoside triphosphate hydrolases"/>
    <property type="match status" value="1"/>
</dbReference>
<dbReference type="AlphaFoldDB" id="A0A271ITV4"/>
<dbReference type="InterPro" id="IPR027417">
    <property type="entry name" value="P-loop_NTPase"/>
</dbReference>
<name>A0A271ITV4_9BACT</name>
<evidence type="ECO:0000313" key="3">
    <source>
        <dbReference type="EMBL" id="PAP74155.1"/>
    </source>
</evidence>
<keyword evidence="1" id="KW-1133">Transmembrane helix</keyword>
<dbReference type="OrthoDB" id="9820675at2"/>